<dbReference type="SUPFAM" id="SSF55347">
    <property type="entry name" value="Glyceraldehyde-3-phosphate dehydrogenase-like, C-terminal domain"/>
    <property type="match status" value="1"/>
</dbReference>
<dbReference type="AlphaFoldDB" id="A0A4U1CA68"/>
<sequence>MKEISFVIIGVGNIGAKYSSLLSNFSDTELVAAVDIDFNKRKSIDKLIPFFTSVDDFFAAKIPADVVCICTPNGLHPKHTIDCLNKGYHVICEKPVALQADEVFEMMQAERNSGKKVFAVMQNRYSPVAIWLKKLVSQKKLGDLLFLQINCFWNRNQRYYDDSQWRASKAIGGGPLYSQFSHFIDLMIWLVGEPNQINSELFTLNKDIKTEFNDSGIITFNLANGGKGVFNFTTAAYQNNIESSLTIIGTKGNVKVGGQYMEKLDFVNIEDKFDMPVFDQITQANTYQYYKGSADKHDDFLKKVIYCLRNNQEPEIGLEDELKVIHFIEQSLTFAESKSY</sequence>
<name>A0A4U1CA68_9SPHI</name>
<dbReference type="OrthoDB" id="9815825at2"/>
<feature type="domain" description="GFO/IDH/MocA-like oxidoreductase" evidence="2">
    <location>
        <begin position="132"/>
        <end position="254"/>
    </location>
</feature>
<dbReference type="Proteomes" id="UP000308181">
    <property type="component" value="Unassembled WGS sequence"/>
</dbReference>
<gene>
    <name evidence="3" type="ORF">FA046_02560</name>
</gene>
<protein>
    <submittedName>
        <fullName evidence="3">Gfo/Idh/MocA family oxidoreductase</fullName>
    </submittedName>
</protein>
<dbReference type="InterPro" id="IPR052515">
    <property type="entry name" value="Gfo/Idh/MocA_Oxidoreductase"/>
</dbReference>
<evidence type="ECO:0000313" key="4">
    <source>
        <dbReference type="Proteomes" id="UP000308181"/>
    </source>
</evidence>
<dbReference type="InterPro" id="IPR000683">
    <property type="entry name" value="Gfo/Idh/MocA-like_OxRdtase_N"/>
</dbReference>
<dbReference type="Pfam" id="PF22725">
    <property type="entry name" value="GFO_IDH_MocA_C3"/>
    <property type="match status" value="1"/>
</dbReference>
<comment type="caution">
    <text evidence="3">The sequence shown here is derived from an EMBL/GenBank/DDBJ whole genome shotgun (WGS) entry which is preliminary data.</text>
</comment>
<dbReference type="InterPro" id="IPR055170">
    <property type="entry name" value="GFO_IDH_MocA-like_dom"/>
</dbReference>
<feature type="domain" description="Gfo/Idh/MocA-like oxidoreductase N-terminal" evidence="1">
    <location>
        <begin position="5"/>
        <end position="118"/>
    </location>
</feature>
<dbReference type="Pfam" id="PF01408">
    <property type="entry name" value="GFO_IDH_MocA"/>
    <property type="match status" value="1"/>
</dbReference>
<evidence type="ECO:0000313" key="3">
    <source>
        <dbReference type="EMBL" id="TKC00578.1"/>
    </source>
</evidence>
<dbReference type="InterPro" id="IPR036291">
    <property type="entry name" value="NAD(P)-bd_dom_sf"/>
</dbReference>
<dbReference type="GO" id="GO:0000166">
    <property type="term" value="F:nucleotide binding"/>
    <property type="evidence" value="ECO:0007669"/>
    <property type="project" value="InterPro"/>
</dbReference>
<organism evidence="3 4">
    <name type="scientific">Pedobacter cryophilus</name>
    <dbReference type="NCBI Taxonomy" id="2571271"/>
    <lineage>
        <taxon>Bacteria</taxon>
        <taxon>Pseudomonadati</taxon>
        <taxon>Bacteroidota</taxon>
        <taxon>Sphingobacteriia</taxon>
        <taxon>Sphingobacteriales</taxon>
        <taxon>Sphingobacteriaceae</taxon>
        <taxon>Pedobacter</taxon>
    </lineage>
</organism>
<keyword evidence="4" id="KW-1185">Reference proteome</keyword>
<dbReference type="Gene3D" id="3.30.360.10">
    <property type="entry name" value="Dihydrodipicolinate Reductase, domain 2"/>
    <property type="match status" value="1"/>
</dbReference>
<dbReference type="SUPFAM" id="SSF51735">
    <property type="entry name" value="NAD(P)-binding Rossmann-fold domains"/>
    <property type="match status" value="1"/>
</dbReference>
<reference evidence="3 4" key="1">
    <citation type="submission" date="2019-04" db="EMBL/GenBank/DDBJ databases">
        <title>Pedobacter sp. AR-3-17 sp. nov., isolated from Arctic soil.</title>
        <authorList>
            <person name="Dahal R.H."/>
            <person name="Kim D.-U."/>
        </authorList>
    </citation>
    <scope>NUCLEOTIDE SEQUENCE [LARGE SCALE GENOMIC DNA]</scope>
    <source>
        <strain evidence="3 4">AR-3-17</strain>
    </source>
</reference>
<dbReference type="PANTHER" id="PTHR43249:SF1">
    <property type="entry name" value="D-GLUCOSIDE 3-DEHYDROGENASE"/>
    <property type="match status" value="1"/>
</dbReference>
<evidence type="ECO:0000259" key="1">
    <source>
        <dbReference type="Pfam" id="PF01408"/>
    </source>
</evidence>
<dbReference type="RefSeq" id="WP_136824787.1">
    <property type="nucleotide sequence ID" value="NZ_SWBP01000001.1"/>
</dbReference>
<dbReference type="PANTHER" id="PTHR43249">
    <property type="entry name" value="UDP-N-ACETYL-2-AMINO-2-DEOXY-D-GLUCURONATE OXIDASE"/>
    <property type="match status" value="1"/>
</dbReference>
<accession>A0A4U1CA68</accession>
<proteinExistence type="predicted"/>
<dbReference type="Gene3D" id="3.40.50.720">
    <property type="entry name" value="NAD(P)-binding Rossmann-like Domain"/>
    <property type="match status" value="1"/>
</dbReference>
<dbReference type="EMBL" id="SWBP01000001">
    <property type="protein sequence ID" value="TKC00578.1"/>
    <property type="molecule type" value="Genomic_DNA"/>
</dbReference>
<evidence type="ECO:0000259" key="2">
    <source>
        <dbReference type="Pfam" id="PF22725"/>
    </source>
</evidence>